<sequence length="63" mass="6991">MRFNGSRRWLTTRTDTDLAAAVQNALQAMLPQIREAIREEFRTGPGPSNAGGNPTPVTIHTWL</sequence>
<protein>
    <recommendedName>
        <fullName evidence="3">Zinc finger, CCHC-type, retrotransposon Gag domain protein</fullName>
    </recommendedName>
</protein>
<gene>
    <name evidence="2" type="ORF">Tci_872763</name>
</gene>
<organism evidence="2">
    <name type="scientific">Tanacetum cinerariifolium</name>
    <name type="common">Dalmatian daisy</name>
    <name type="synonym">Chrysanthemum cinerariifolium</name>
    <dbReference type="NCBI Taxonomy" id="118510"/>
    <lineage>
        <taxon>Eukaryota</taxon>
        <taxon>Viridiplantae</taxon>
        <taxon>Streptophyta</taxon>
        <taxon>Embryophyta</taxon>
        <taxon>Tracheophyta</taxon>
        <taxon>Spermatophyta</taxon>
        <taxon>Magnoliopsida</taxon>
        <taxon>eudicotyledons</taxon>
        <taxon>Gunneridae</taxon>
        <taxon>Pentapetalae</taxon>
        <taxon>asterids</taxon>
        <taxon>campanulids</taxon>
        <taxon>Asterales</taxon>
        <taxon>Asteraceae</taxon>
        <taxon>Asteroideae</taxon>
        <taxon>Anthemideae</taxon>
        <taxon>Anthemidinae</taxon>
        <taxon>Tanacetum</taxon>
    </lineage>
</organism>
<dbReference type="AlphaFoldDB" id="A0A699SVM8"/>
<evidence type="ECO:0000256" key="1">
    <source>
        <dbReference type="SAM" id="MobiDB-lite"/>
    </source>
</evidence>
<accession>A0A699SVM8</accession>
<reference evidence="2" key="1">
    <citation type="journal article" date="2019" name="Sci. Rep.">
        <title>Draft genome of Tanacetum cinerariifolium, the natural source of mosquito coil.</title>
        <authorList>
            <person name="Yamashiro T."/>
            <person name="Shiraishi A."/>
            <person name="Satake H."/>
            <person name="Nakayama K."/>
        </authorList>
    </citation>
    <scope>NUCLEOTIDE SEQUENCE</scope>
</reference>
<comment type="caution">
    <text evidence="2">The sequence shown here is derived from an EMBL/GenBank/DDBJ whole genome shotgun (WGS) entry which is preliminary data.</text>
</comment>
<evidence type="ECO:0000313" key="2">
    <source>
        <dbReference type="EMBL" id="GFD00794.1"/>
    </source>
</evidence>
<feature type="region of interest" description="Disordered" evidence="1">
    <location>
        <begin position="42"/>
        <end position="63"/>
    </location>
</feature>
<feature type="non-terminal residue" evidence="2">
    <location>
        <position position="63"/>
    </location>
</feature>
<name>A0A699SVM8_TANCI</name>
<dbReference type="EMBL" id="BKCJ011187175">
    <property type="protein sequence ID" value="GFD00794.1"/>
    <property type="molecule type" value="Genomic_DNA"/>
</dbReference>
<feature type="compositionally biased region" description="Polar residues" evidence="1">
    <location>
        <begin position="50"/>
        <end position="63"/>
    </location>
</feature>
<proteinExistence type="predicted"/>
<evidence type="ECO:0008006" key="3">
    <source>
        <dbReference type="Google" id="ProtNLM"/>
    </source>
</evidence>